<keyword evidence="2" id="KW-1185">Reference proteome</keyword>
<reference evidence="1" key="2">
    <citation type="submission" date="2020-09" db="EMBL/GenBank/DDBJ databases">
        <authorList>
            <person name="Sun Q."/>
            <person name="Zhou Y."/>
        </authorList>
    </citation>
    <scope>NUCLEOTIDE SEQUENCE</scope>
    <source>
        <strain evidence="1">CGMCC 1.16134</strain>
    </source>
</reference>
<dbReference type="AlphaFoldDB" id="A0A917FDE0"/>
<accession>A0A917FDE0</accession>
<evidence type="ECO:0000313" key="2">
    <source>
        <dbReference type="Proteomes" id="UP000637643"/>
    </source>
</evidence>
<proteinExistence type="predicted"/>
<sequence length="128" mass="14506">MYKHYIRVDANGNVIRAFSDAFEQSQDGDILVSEGGGRHFNLDLWYNGVIPRWHVPGDQMVERDAKELTTLWTQYQAAHPPELSDIEQLRIENMELKLALTELAEAQEVDKTEVQLALAEIAILIGGE</sequence>
<dbReference type="RefSeq" id="WP_189023928.1">
    <property type="nucleotide sequence ID" value="NZ_BMKR01000006.1"/>
</dbReference>
<dbReference type="Proteomes" id="UP000637643">
    <property type="component" value="Unassembled WGS sequence"/>
</dbReference>
<organism evidence="1 2">
    <name type="scientific">Paenibacillus albidus</name>
    <dbReference type="NCBI Taxonomy" id="2041023"/>
    <lineage>
        <taxon>Bacteria</taxon>
        <taxon>Bacillati</taxon>
        <taxon>Bacillota</taxon>
        <taxon>Bacilli</taxon>
        <taxon>Bacillales</taxon>
        <taxon>Paenibacillaceae</taxon>
        <taxon>Paenibacillus</taxon>
    </lineage>
</organism>
<gene>
    <name evidence="1" type="ORF">GCM10010912_17530</name>
</gene>
<reference evidence="1" key="1">
    <citation type="journal article" date="2014" name="Int. J. Syst. Evol. Microbiol.">
        <title>Complete genome sequence of Corynebacterium casei LMG S-19264T (=DSM 44701T), isolated from a smear-ripened cheese.</title>
        <authorList>
            <consortium name="US DOE Joint Genome Institute (JGI-PGF)"/>
            <person name="Walter F."/>
            <person name="Albersmeier A."/>
            <person name="Kalinowski J."/>
            <person name="Ruckert C."/>
        </authorList>
    </citation>
    <scope>NUCLEOTIDE SEQUENCE</scope>
    <source>
        <strain evidence="1">CGMCC 1.16134</strain>
    </source>
</reference>
<name>A0A917FDE0_9BACL</name>
<evidence type="ECO:0000313" key="1">
    <source>
        <dbReference type="EMBL" id="GGF72805.1"/>
    </source>
</evidence>
<comment type="caution">
    <text evidence="1">The sequence shown here is derived from an EMBL/GenBank/DDBJ whole genome shotgun (WGS) entry which is preliminary data.</text>
</comment>
<protein>
    <submittedName>
        <fullName evidence="1">Uncharacterized protein</fullName>
    </submittedName>
</protein>
<dbReference type="EMBL" id="BMKR01000006">
    <property type="protein sequence ID" value="GGF72805.1"/>
    <property type="molecule type" value="Genomic_DNA"/>
</dbReference>